<dbReference type="AlphaFoldDB" id="A0A366H001"/>
<dbReference type="RefSeq" id="WP_113935154.1">
    <property type="nucleotide sequence ID" value="NZ_JACCEU010000015.1"/>
</dbReference>
<gene>
    <name evidence="1" type="ORF">DFR37_11920</name>
</gene>
<dbReference type="EMBL" id="QNRQ01000019">
    <property type="protein sequence ID" value="RBP35158.1"/>
    <property type="molecule type" value="Genomic_DNA"/>
</dbReference>
<dbReference type="Proteomes" id="UP000253628">
    <property type="component" value="Unassembled WGS sequence"/>
</dbReference>
<name>A0A366H001_9BURK</name>
<accession>A0A366H001</accession>
<evidence type="ECO:0000313" key="2">
    <source>
        <dbReference type="Proteomes" id="UP000253628"/>
    </source>
</evidence>
<reference evidence="1 2" key="1">
    <citation type="submission" date="2018-06" db="EMBL/GenBank/DDBJ databases">
        <title>Genomic Encyclopedia of Type Strains, Phase IV (KMG-IV): sequencing the most valuable type-strain genomes for metagenomic binning, comparative biology and taxonomic classification.</title>
        <authorList>
            <person name="Goeker M."/>
        </authorList>
    </citation>
    <scope>NUCLEOTIDE SEQUENCE [LARGE SCALE GENOMIC DNA]</scope>
    <source>
        <strain evidence="1 2">DSM 25520</strain>
    </source>
</reference>
<proteinExistence type="predicted"/>
<protein>
    <submittedName>
        <fullName evidence="1">Uncharacterized protein</fullName>
    </submittedName>
</protein>
<organism evidence="1 2">
    <name type="scientific">Eoetvoesiella caeni</name>
    <dbReference type="NCBI Taxonomy" id="645616"/>
    <lineage>
        <taxon>Bacteria</taxon>
        <taxon>Pseudomonadati</taxon>
        <taxon>Pseudomonadota</taxon>
        <taxon>Betaproteobacteria</taxon>
        <taxon>Burkholderiales</taxon>
        <taxon>Alcaligenaceae</taxon>
        <taxon>Eoetvoesiella</taxon>
    </lineage>
</organism>
<keyword evidence="2" id="KW-1185">Reference proteome</keyword>
<comment type="caution">
    <text evidence="1">The sequence shown here is derived from an EMBL/GenBank/DDBJ whole genome shotgun (WGS) entry which is preliminary data.</text>
</comment>
<evidence type="ECO:0000313" key="1">
    <source>
        <dbReference type="EMBL" id="RBP35158.1"/>
    </source>
</evidence>
<sequence>MLIKLVKSTMPVPREFLPVQPRALFAAVAMFCLASLSMLAQADVMYQRQPDGKMRLVVIPEPPANGQYACRALIKYSKDRGEVLMPANSADEASKLSVNELGDGPIKCRELKDGEKIGDSKPPGNPLDGPFSRMHMGSYFNAIYHGDRDVVRALDQQYLGKLTTDVKDAFGNNPIWQMIVSALQPDQATLLIPAIKTYAQSYGSAYKRCLRKDAVPITFVRTVSNQYGVVSNTNIVYWVNPEFAAALKETTEGPVENVGNTLGDMGYGSPFARTQSAIQEIMGSFSCDDPVIKQFESQLLQMYATPMSVQ</sequence>